<organism evidence="13 14">
    <name type="scientific">Bittarella massiliensis</name>
    <name type="common">ex Durand et al. 2017</name>
    <dbReference type="NCBI Taxonomy" id="1720313"/>
    <lineage>
        <taxon>Bacteria</taxon>
        <taxon>Bacillati</taxon>
        <taxon>Bacillota</taxon>
        <taxon>Clostridia</taxon>
        <taxon>Eubacteriales</taxon>
        <taxon>Oscillospiraceae</taxon>
        <taxon>Bittarella (ex Durand et al. 2017)</taxon>
    </lineage>
</organism>
<evidence type="ECO:0000256" key="6">
    <source>
        <dbReference type="ARBA" id="ARBA00022840"/>
    </source>
</evidence>
<name>A0AAQ1MBR2_9FIRM</name>
<comment type="similarity">
    <text evidence="2 9">Belongs to the RecN family.</text>
</comment>
<dbReference type="AlphaFoldDB" id="A0AAQ1MBR2"/>
<evidence type="ECO:0000313" key="13">
    <source>
        <dbReference type="EMBL" id="SHF76216.1"/>
    </source>
</evidence>
<sequence>MLRTLYIENVAVIQRATLPLEAGLNVLTGETGAGKSILIGAVNAILGNRTSKDMVRQGADRALISALFEELSPAVAARAEEMGYDCPDGSLLIVREIGRDGRNTCKIGGRPANVSILKELGQLLINVHGQHDSQQLLDEKSHIRVLDTYGQLEPLLERYQAQYVKVRDLKRTIADLEARRSERERQIDLLSYQIGEITEADPAPGEDLVLEEQINKAKYAELIAQNLQAAQDCLNGGEEGSGAIGLLQTAAQSLQNIREYLPATGAVGDKLTALLYELQEHAADLSALSGGPDADAYVDIDFLENRLATLQQLEKKYGATLDEVLAYRDDCQRQLEALAGSDEEIFSLKEQMRDELGTATDLAQQLSAKRKKAGERFSAAICRELAFLNMSGVTFVTEVVSEPKLHRDGMDAVRFLISANVGEAPKSISKIASGGELSRIMLAIKNILAEKDQIDTLIFDEIDTGVSGSAAQKIGQKLKETAASHQIICVTHSASLAAYGGNHLLISKHSDGVSTFTDIRPLGEEDRVRELARIISGDAVSGVSLQNAREMLARAQGGVDNRPANG</sequence>
<feature type="coiled-coil region" evidence="10">
    <location>
        <begin position="159"/>
        <end position="186"/>
    </location>
</feature>
<evidence type="ECO:0000256" key="2">
    <source>
        <dbReference type="ARBA" id="ARBA00009441"/>
    </source>
</evidence>
<dbReference type="InterPro" id="IPR027417">
    <property type="entry name" value="P-loop_NTPase"/>
</dbReference>
<dbReference type="Proteomes" id="UP000474718">
    <property type="component" value="Unassembled WGS sequence"/>
</dbReference>
<evidence type="ECO:0000259" key="11">
    <source>
        <dbReference type="Pfam" id="PF02463"/>
    </source>
</evidence>
<dbReference type="EMBL" id="WWVX01000004">
    <property type="protein sequence ID" value="MZL69495.1"/>
    <property type="molecule type" value="Genomic_DNA"/>
</dbReference>
<evidence type="ECO:0000256" key="1">
    <source>
        <dbReference type="ARBA" id="ARBA00003618"/>
    </source>
</evidence>
<keyword evidence="7 9" id="KW-0234">DNA repair</keyword>
<dbReference type="GO" id="GO:0005524">
    <property type="term" value="F:ATP binding"/>
    <property type="evidence" value="ECO:0007669"/>
    <property type="project" value="UniProtKB-KW"/>
</dbReference>
<dbReference type="PANTHER" id="PTHR11059:SF0">
    <property type="entry name" value="DNA REPAIR PROTEIN RECN"/>
    <property type="match status" value="1"/>
</dbReference>
<dbReference type="SUPFAM" id="SSF52540">
    <property type="entry name" value="P-loop containing nucleoside triphosphate hydrolases"/>
    <property type="match status" value="2"/>
</dbReference>
<dbReference type="PANTHER" id="PTHR11059">
    <property type="entry name" value="DNA REPAIR PROTEIN RECN"/>
    <property type="match status" value="1"/>
</dbReference>
<dbReference type="Gene3D" id="3.40.50.300">
    <property type="entry name" value="P-loop containing nucleotide triphosphate hydrolases"/>
    <property type="match status" value="2"/>
</dbReference>
<keyword evidence="15" id="KW-1185">Reference proteome</keyword>
<dbReference type="InterPro" id="IPR003395">
    <property type="entry name" value="RecF/RecN/SMC_N"/>
</dbReference>
<evidence type="ECO:0000256" key="4">
    <source>
        <dbReference type="ARBA" id="ARBA00022741"/>
    </source>
</evidence>
<feature type="domain" description="RecF/RecN/SMC N-terminal" evidence="11">
    <location>
        <begin position="2"/>
        <end position="513"/>
    </location>
</feature>
<keyword evidence="4" id="KW-0547">Nucleotide-binding</keyword>
<dbReference type="NCBIfam" id="TIGR00634">
    <property type="entry name" value="recN"/>
    <property type="match status" value="1"/>
</dbReference>
<dbReference type="FunFam" id="3.40.50.300:FF:000319">
    <property type="entry name" value="DNA repair protein RecN"/>
    <property type="match status" value="1"/>
</dbReference>
<reference evidence="13" key="1">
    <citation type="submission" date="2016-11" db="EMBL/GenBank/DDBJ databases">
        <authorList>
            <person name="Varghese N."/>
            <person name="Submissions S."/>
        </authorList>
    </citation>
    <scope>NUCLEOTIDE SEQUENCE</scope>
    <source>
        <strain evidence="13">DSM 4029</strain>
    </source>
</reference>
<dbReference type="GO" id="GO:0006281">
    <property type="term" value="P:DNA repair"/>
    <property type="evidence" value="ECO:0007669"/>
    <property type="project" value="UniProtKB-KW"/>
</dbReference>
<dbReference type="Proteomes" id="UP000184089">
    <property type="component" value="Unassembled WGS sequence"/>
</dbReference>
<evidence type="ECO:0000313" key="14">
    <source>
        <dbReference type="Proteomes" id="UP000184089"/>
    </source>
</evidence>
<evidence type="ECO:0000256" key="3">
    <source>
        <dbReference type="ARBA" id="ARBA00021315"/>
    </source>
</evidence>
<evidence type="ECO:0000256" key="7">
    <source>
        <dbReference type="ARBA" id="ARBA00023204"/>
    </source>
</evidence>
<evidence type="ECO:0000256" key="5">
    <source>
        <dbReference type="ARBA" id="ARBA00022763"/>
    </source>
</evidence>
<evidence type="ECO:0000256" key="8">
    <source>
        <dbReference type="ARBA" id="ARBA00033408"/>
    </source>
</evidence>
<gene>
    <name evidence="12" type="primary">recN</name>
    <name evidence="12" type="ORF">GT747_06950</name>
    <name evidence="13" type="ORF">SAMN05444424_0594</name>
</gene>
<dbReference type="InterPro" id="IPR004604">
    <property type="entry name" value="DNA_recomb/repair_RecN"/>
</dbReference>
<proteinExistence type="inferred from homology"/>
<keyword evidence="10" id="KW-0175">Coiled coil</keyword>
<comment type="function">
    <text evidence="1 9">May be involved in recombinational repair of damaged DNA.</text>
</comment>
<evidence type="ECO:0000313" key="15">
    <source>
        <dbReference type="Proteomes" id="UP000474718"/>
    </source>
</evidence>
<protein>
    <recommendedName>
        <fullName evidence="3 9">DNA repair protein RecN</fullName>
    </recommendedName>
    <alternativeName>
        <fullName evidence="8 9">Recombination protein N</fullName>
    </alternativeName>
</protein>
<comment type="caution">
    <text evidence="13">The sequence shown here is derived from an EMBL/GenBank/DDBJ whole genome shotgun (WGS) entry which is preliminary data.</text>
</comment>
<dbReference type="RefSeq" id="WP_021659130.1">
    <property type="nucleotide sequence ID" value="NZ_FQVY01000001.1"/>
</dbReference>
<dbReference type="GO" id="GO:0043590">
    <property type="term" value="C:bacterial nucleoid"/>
    <property type="evidence" value="ECO:0007669"/>
    <property type="project" value="TreeGrafter"/>
</dbReference>
<evidence type="ECO:0000256" key="10">
    <source>
        <dbReference type="SAM" id="Coils"/>
    </source>
</evidence>
<accession>A0AAQ1MBR2</accession>
<dbReference type="EMBL" id="FQVY01000001">
    <property type="protein sequence ID" value="SHF76216.1"/>
    <property type="molecule type" value="Genomic_DNA"/>
</dbReference>
<dbReference type="Pfam" id="PF02463">
    <property type="entry name" value="SMC_N"/>
    <property type="match status" value="1"/>
</dbReference>
<evidence type="ECO:0000313" key="12">
    <source>
        <dbReference type="EMBL" id="MZL69495.1"/>
    </source>
</evidence>
<dbReference type="PIRSF" id="PIRSF003128">
    <property type="entry name" value="RecN"/>
    <property type="match status" value="1"/>
</dbReference>
<keyword evidence="5 9" id="KW-0227">DNA damage</keyword>
<keyword evidence="6" id="KW-0067">ATP-binding</keyword>
<dbReference type="GO" id="GO:0006310">
    <property type="term" value="P:DNA recombination"/>
    <property type="evidence" value="ECO:0007669"/>
    <property type="project" value="InterPro"/>
</dbReference>
<reference evidence="12 15" key="3">
    <citation type="journal article" date="2019" name="Nat. Med.">
        <title>A library of human gut bacterial isolates paired with longitudinal multiomics data enables mechanistic microbiome research.</title>
        <authorList>
            <person name="Poyet M."/>
            <person name="Groussin M."/>
            <person name="Gibbons S.M."/>
            <person name="Avila-Pacheco J."/>
            <person name="Jiang X."/>
            <person name="Kearney S.M."/>
            <person name="Perrotta A.R."/>
            <person name="Berdy B."/>
            <person name="Zhao S."/>
            <person name="Lieberman T.D."/>
            <person name="Swanson P.K."/>
            <person name="Smith M."/>
            <person name="Roesemann S."/>
            <person name="Alexander J.E."/>
            <person name="Rich S.A."/>
            <person name="Livny J."/>
            <person name="Vlamakis H."/>
            <person name="Clish C."/>
            <person name="Bullock K."/>
            <person name="Deik A."/>
            <person name="Scott J."/>
            <person name="Pierce K.A."/>
            <person name="Xavier R.J."/>
            <person name="Alm E.J."/>
        </authorList>
    </citation>
    <scope>NUCLEOTIDE SEQUENCE [LARGE SCALE GENOMIC DNA]</scope>
    <source>
        <strain evidence="12 15">BIOML-A2</strain>
    </source>
</reference>
<reference evidence="14" key="2">
    <citation type="submission" date="2016-11" db="EMBL/GenBank/DDBJ databases">
        <authorList>
            <person name="Jaros S."/>
            <person name="Januszkiewicz K."/>
            <person name="Wedrychowicz H."/>
        </authorList>
    </citation>
    <scope>NUCLEOTIDE SEQUENCE [LARGE SCALE GENOMIC DNA]</scope>
    <source>
        <strain evidence="14">DSM 4029</strain>
    </source>
</reference>
<evidence type="ECO:0000256" key="9">
    <source>
        <dbReference type="PIRNR" id="PIRNR003128"/>
    </source>
</evidence>
<dbReference type="CDD" id="cd03241">
    <property type="entry name" value="ABC_RecN"/>
    <property type="match status" value="2"/>
</dbReference>
<dbReference type="GO" id="GO:0009432">
    <property type="term" value="P:SOS response"/>
    <property type="evidence" value="ECO:0007669"/>
    <property type="project" value="TreeGrafter"/>
</dbReference>